<organism evidence="3 4">
    <name type="scientific">Perkinsus chesapeaki</name>
    <name type="common">Clam parasite</name>
    <name type="synonym">Perkinsus andrewsi</name>
    <dbReference type="NCBI Taxonomy" id="330153"/>
    <lineage>
        <taxon>Eukaryota</taxon>
        <taxon>Sar</taxon>
        <taxon>Alveolata</taxon>
        <taxon>Perkinsozoa</taxon>
        <taxon>Perkinsea</taxon>
        <taxon>Perkinsida</taxon>
        <taxon>Perkinsidae</taxon>
        <taxon>Perkinsus</taxon>
    </lineage>
</organism>
<dbReference type="Proteomes" id="UP000591131">
    <property type="component" value="Unassembled WGS sequence"/>
</dbReference>
<keyword evidence="4" id="KW-1185">Reference proteome</keyword>
<evidence type="ECO:0000259" key="2">
    <source>
        <dbReference type="Pfam" id="PF03372"/>
    </source>
</evidence>
<dbReference type="OrthoDB" id="412787at2759"/>
<dbReference type="GO" id="GO:0005739">
    <property type="term" value="C:mitochondrion"/>
    <property type="evidence" value="ECO:0007669"/>
    <property type="project" value="TreeGrafter"/>
</dbReference>
<dbReference type="InterPro" id="IPR036691">
    <property type="entry name" value="Endo/exonu/phosph_ase_sf"/>
</dbReference>
<protein>
    <recommendedName>
        <fullName evidence="2">Endonuclease/exonuclease/phosphatase domain-containing protein</fullName>
    </recommendedName>
</protein>
<evidence type="ECO:0000313" key="4">
    <source>
        <dbReference type="Proteomes" id="UP000591131"/>
    </source>
</evidence>
<name>A0A7J6MKL8_PERCH</name>
<dbReference type="SUPFAM" id="SSF56219">
    <property type="entry name" value="DNase I-like"/>
    <property type="match status" value="1"/>
</dbReference>
<dbReference type="AlphaFoldDB" id="A0A7J6MKL8"/>
<evidence type="ECO:0000256" key="1">
    <source>
        <dbReference type="SAM" id="MobiDB-lite"/>
    </source>
</evidence>
<dbReference type="InterPro" id="IPR050410">
    <property type="entry name" value="CCR4/nocturin_mRNA_transcr"/>
</dbReference>
<dbReference type="PANTHER" id="PTHR12121">
    <property type="entry name" value="CARBON CATABOLITE REPRESSOR PROTEIN 4"/>
    <property type="match status" value="1"/>
</dbReference>
<dbReference type="GO" id="GO:0000288">
    <property type="term" value="P:nuclear-transcribed mRNA catabolic process, deadenylation-dependent decay"/>
    <property type="evidence" value="ECO:0007669"/>
    <property type="project" value="TreeGrafter"/>
</dbReference>
<dbReference type="GO" id="GO:0000175">
    <property type="term" value="F:3'-5'-RNA exonuclease activity"/>
    <property type="evidence" value="ECO:0007669"/>
    <property type="project" value="TreeGrafter"/>
</dbReference>
<reference evidence="3 4" key="1">
    <citation type="submission" date="2020-04" db="EMBL/GenBank/DDBJ databases">
        <title>Perkinsus chesapeaki whole genome sequence.</title>
        <authorList>
            <person name="Bogema D.R."/>
        </authorList>
    </citation>
    <scope>NUCLEOTIDE SEQUENCE [LARGE SCALE GENOMIC DNA]</scope>
    <source>
        <strain evidence="3">ATCC PRA-425</strain>
    </source>
</reference>
<feature type="domain" description="Endonuclease/exonuclease/phosphatase" evidence="2">
    <location>
        <begin position="274"/>
        <end position="592"/>
    </location>
</feature>
<dbReference type="Gene3D" id="3.60.10.10">
    <property type="entry name" value="Endonuclease/exonuclease/phosphatase"/>
    <property type="match status" value="1"/>
</dbReference>
<dbReference type="EMBL" id="JAAPAO010000118">
    <property type="protein sequence ID" value="KAF4672138.1"/>
    <property type="molecule type" value="Genomic_DNA"/>
</dbReference>
<accession>A0A7J6MKL8</accession>
<dbReference type="InterPro" id="IPR005135">
    <property type="entry name" value="Endo/exonuclease/phosphatase"/>
</dbReference>
<dbReference type="Pfam" id="PF03372">
    <property type="entry name" value="Exo_endo_phos"/>
    <property type="match status" value="1"/>
</dbReference>
<dbReference type="PANTHER" id="PTHR12121:SF37">
    <property type="entry name" value="2',5'-PHOSPHODIESTERASE 12"/>
    <property type="match status" value="1"/>
</dbReference>
<gene>
    <name evidence="3" type="ORF">FOL47_000855</name>
</gene>
<feature type="region of interest" description="Disordered" evidence="1">
    <location>
        <begin position="49"/>
        <end position="72"/>
    </location>
</feature>
<comment type="caution">
    <text evidence="3">The sequence shown here is derived from an EMBL/GenBank/DDBJ whole genome shotgun (WGS) entry which is preliminary data.</text>
</comment>
<sequence>MVISEDGENVVILMRVNGKRLTFNRNPSDTMDQVLRRMQLSVEKAYGIGDNRKGKKRKGAPSTDEQQQEHDKKVMIRWSDGEGKELASTDGATNMCTLAELSRSTKAITVNDHVYSVFLNPPMVKSVALKYFLFAEYPVIPLVECSNTTPDELVYEYRTADSEDIVHSGRIFTPNDDLVGKKLRVTAYHNQCRDLPQAESDASKAIRASPSKGTFRDRRLPHPLAITPPNRIRVASFNVLAQRYVRTPLATKVMYQNVKNCREVLEWEYRCPLLMRELMDVKADIFSFQEAEPRFVETVHEVTPEYTVRYVEKSGHKGEGCAIAYRNDRFEMLDETTLDLASDGIKSELSEVQLAELQKKWGDVNLFNDVFDNLGTVGQVVVLRDRCDTNKIFVVGNTHLFFHRNAAHVRLLQAHMLAMAVKHELDRFQGANAFICGDFNSFPDSGVVEYLSSGEAPANHKDWFYGPQFKWDSQDCADLDEAVDESAYHDVLVDEPEWGEGDELFGLAGEVKRMKPEKVDMNLGIELHHGIDGLQHTELPQYTNAVCNFKAVLDYIFYTPHLTPTWTLPGLTDDDIKACNGGLPYKCYGSDHVMIATEFEVSN</sequence>
<evidence type="ECO:0000313" key="3">
    <source>
        <dbReference type="EMBL" id="KAF4672138.1"/>
    </source>
</evidence>
<proteinExistence type="predicted"/>